<dbReference type="InterPro" id="IPR004360">
    <property type="entry name" value="Glyas_Fos-R_dOase_dom"/>
</dbReference>
<dbReference type="OrthoDB" id="5371818at2759"/>
<dbReference type="PANTHER" id="PTHR21366:SF14">
    <property type="entry name" value="GLYOXALASE DOMAIN-CONTAINING PROTEIN 5"/>
    <property type="match status" value="1"/>
</dbReference>
<dbReference type="KEGG" id="bgt:106062383"/>
<dbReference type="AlphaFoldDB" id="A0A2C9JHS1"/>
<dbReference type="SUPFAM" id="SSF54593">
    <property type="entry name" value="Glyoxalase/Bleomycin resistance protein/Dihydroxybiphenyl dioxygenase"/>
    <property type="match status" value="1"/>
</dbReference>
<organism evidence="4 5">
    <name type="scientific">Biomphalaria glabrata</name>
    <name type="common">Bloodfluke planorb</name>
    <name type="synonym">Freshwater snail</name>
    <dbReference type="NCBI Taxonomy" id="6526"/>
    <lineage>
        <taxon>Eukaryota</taxon>
        <taxon>Metazoa</taxon>
        <taxon>Spiralia</taxon>
        <taxon>Lophotrochozoa</taxon>
        <taxon>Mollusca</taxon>
        <taxon>Gastropoda</taxon>
        <taxon>Heterobranchia</taxon>
        <taxon>Euthyneura</taxon>
        <taxon>Panpulmonata</taxon>
        <taxon>Hygrophila</taxon>
        <taxon>Lymnaeoidea</taxon>
        <taxon>Planorbidae</taxon>
        <taxon>Biomphalaria</taxon>
    </lineage>
</organism>
<evidence type="ECO:0000259" key="3">
    <source>
        <dbReference type="PROSITE" id="PS51819"/>
    </source>
</evidence>
<evidence type="ECO:0000256" key="1">
    <source>
        <dbReference type="ARBA" id="ARBA00010363"/>
    </source>
</evidence>
<name>A0A2C9JHS1_BIOGL</name>
<dbReference type="VEuPathDB" id="VectorBase:BGLB002698"/>
<dbReference type="PROSITE" id="PS51819">
    <property type="entry name" value="VOC"/>
    <property type="match status" value="1"/>
</dbReference>
<dbReference type="Pfam" id="PF00903">
    <property type="entry name" value="Glyoxalase"/>
    <property type="match status" value="1"/>
</dbReference>
<proteinExistence type="inferred from homology"/>
<gene>
    <name evidence="4" type="primary">106062383</name>
</gene>
<feature type="domain" description="VOC" evidence="3">
    <location>
        <begin position="98"/>
        <end position="218"/>
    </location>
</feature>
<dbReference type="InterPro" id="IPR037523">
    <property type="entry name" value="VOC_core"/>
</dbReference>
<dbReference type="VEuPathDB" id="VectorBase:BGLAX_032419"/>
<dbReference type="STRING" id="6526.A0A2C9JHS1"/>
<reference evidence="4" key="1">
    <citation type="submission" date="2020-05" db="UniProtKB">
        <authorList>
            <consortium name="EnsemblMetazoa"/>
        </authorList>
    </citation>
    <scope>IDENTIFICATION</scope>
    <source>
        <strain evidence="4">BB02</strain>
    </source>
</reference>
<dbReference type="PANTHER" id="PTHR21366">
    <property type="entry name" value="GLYOXALASE FAMILY PROTEIN"/>
    <property type="match status" value="1"/>
</dbReference>
<evidence type="ECO:0000313" key="4">
    <source>
        <dbReference type="EnsemblMetazoa" id="BGLB002698-PD"/>
    </source>
</evidence>
<dbReference type="Proteomes" id="UP000076420">
    <property type="component" value="Unassembled WGS sequence"/>
</dbReference>
<dbReference type="InterPro" id="IPR050383">
    <property type="entry name" value="GlyoxalaseI/FosfomycinResist"/>
</dbReference>
<dbReference type="EnsemblMetazoa" id="BGLB002698-RD">
    <property type="protein sequence ID" value="BGLB002698-PD"/>
    <property type="gene ID" value="BGLB002698"/>
</dbReference>
<evidence type="ECO:0000313" key="5">
    <source>
        <dbReference type="Proteomes" id="UP000076420"/>
    </source>
</evidence>
<protein>
    <recommendedName>
        <fullName evidence="2">Glyoxalase domain-containing protein 5</fullName>
    </recommendedName>
</protein>
<dbReference type="CDD" id="cd07253">
    <property type="entry name" value="GLOD5"/>
    <property type="match status" value="1"/>
</dbReference>
<evidence type="ECO:0000256" key="2">
    <source>
        <dbReference type="ARBA" id="ARBA00040140"/>
    </source>
</evidence>
<accession>A0A2C9JHS1</accession>
<dbReference type="Gene3D" id="3.10.180.10">
    <property type="entry name" value="2,3-Dihydroxybiphenyl 1,2-Dioxygenase, domain 1"/>
    <property type="match status" value="1"/>
</dbReference>
<dbReference type="InterPro" id="IPR029068">
    <property type="entry name" value="Glyas_Bleomycin-R_OHBP_Dase"/>
</dbReference>
<sequence>MEMKKKFVKTRPGLLPYFVTLCILVTDQPRTEGYILYLEYSSSVTVFYLYELEDNKISDMDKDIKEISTNMDEKAQVATACVKNASNQSSGRPFQIASLDHLVLTVRDLDKTVDFYTKVLGMEVTTFKGGRKALNYGVQKINLHEYGKEFEPKSHIPTPGSADLCFLTTSVLDDVLEHLQRLNISIVEGPVERTGAVGSIRSIYIRDPDGNLIEISNYINRVDRL</sequence>
<comment type="similarity">
    <text evidence="1">Belongs to the glyoxalase I family.</text>
</comment>